<dbReference type="InterPro" id="IPR036188">
    <property type="entry name" value="FAD/NAD-bd_sf"/>
</dbReference>
<dbReference type="Proteomes" id="UP001590950">
    <property type="component" value="Unassembled WGS sequence"/>
</dbReference>
<evidence type="ECO:0000256" key="3">
    <source>
        <dbReference type="ARBA" id="ARBA00023002"/>
    </source>
</evidence>
<reference evidence="4 5" key="1">
    <citation type="submission" date="2024-09" db="EMBL/GenBank/DDBJ databases">
        <title>Rethinking Asexuality: The Enigmatic Case of Functional Sexual Genes in Lepraria (Stereocaulaceae).</title>
        <authorList>
            <person name="Doellman M."/>
            <person name="Sun Y."/>
            <person name="Barcenas-Pena A."/>
            <person name="Lumbsch H.T."/>
            <person name="Grewe F."/>
        </authorList>
    </citation>
    <scope>NUCLEOTIDE SEQUENCE [LARGE SCALE GENOMIC DNA]</scope>
    <source>
        <strain evidence="4 5">Mercado 3170</strain>
    </source>
</reference>
<keyword evidence="5" id="KW-1185">Reference proteome</keyword>
<evidence type="ECO:0000313" key="4">
    <source>
        <dbReference type="EMBL" id="KAL2041005.1"/>
    </source>
</evidence>
<evidence type="ECO:0000256" key="2">
    <source>
        <dbReference type="ARBA" id="ARBA00022827"/>
    </source>
</evidence>
<organism evidence="4 5">
    <name type="scientific">Stereocaulon virgatum</name>
    <dbReference type="NCBI Taxonomy" id="373712"/>
    <lineage>
        <taxon>Eukaryota</taxon>
        <taxon>Fungi</taxon>
        <taxon>Dikarya</taxon>
        <taxon>Ascomycota</taxon>
        <taxon>Pezizomycotina</taxon>
        <taxon>Lecanoromycetes</taxon>
        <taxon>OSLEUM clade</taxon>
        <taxon>Lecanoromycetidae</taxon>
        <taxon>Lecanorales</taxon>
        <taxon>Lecanorineae</taxon>
        <taxon>Stereocaulaceae</taxon>
        <taxon>Stereocaulon</taxon>
    </lineage>
</organism>
<sequence>MTAQDVDLVVVGAGMSGIAAARFYLEVHPESRLVILEQDTCPGGVWNARRSYEGFWTQWTVGTAEFSDLRMPRPPDEDLYYDFFKSKHTTEYLEKYVDQHRFGGRSLRDRITFEFQVKSIKKQDTVWVVKGDSATFHASKVIVASGLTSNPNMPNLPRENYFDAPIIHQETFGQSSVLSSPNLQKITVVGAGKSSADMVYACVKAGKIVSWIIRASGAGPAFFLSPKGKGPYKNAFEIGSTRIAGTLSPSVLTPDNRWTRFIHRTNLGQKIVNAVWGGADKETRQGADFDRRKGALKGFENLKPKAPLFWQNGPGGLLLRTVFWDTVAPNVHVFLDDILELDTKLVRLKDGSEIVTDVLLCGTGWNAASFGFFESAALLRLGLPRPLLDEPAEEAALWARLQEQADHEILHKYPILAHPPDHPHKSIQTTPYRLYNGIAPLSDESIAFVGYTLVAIYCRGVECQAIWATAYLDKKLKLPSVEDRQAEVARLIAWCKRRYLSNGERGNFVAFESNFYTDKLLLEAGLSSHLKGWFRDYFVPGIAQDMAGLKHEYIAKYGDGNVPVSENK</sequence>
<evidence type="ECO:0000256" key="1">
    <source>
        <dbReference type="ARBA" id="ARBA00022630"/>
    </source>
</evidence>
<dbReference type="SUPFAM" id="SSF51905">
    <property type="entry name" value="FAD/NAD(P)-binding domain"/>
    <property type="match status" value="2"/>
</dbReference>
<evidence type="ECO:0008006" key="6">
    <source>
        <dbReference type="Google" id="ProtNLM"/>
    </source>
</evidence>
<dbReference type="Gene3D" id="3.50.50.60">
    <property type="entry name" value="FAD/NAD(P)-binding domain"/>
    <property type="match status" value="2"/>
</dbReference>
<keyword evidence="1" id="KW-0285">Flavoprotein</keyword>
<dbReference type="InterPro" id="IPR050346">
    <property type="entry name" value="FMO-like"/>
</dbReference>
<evidence type="ECO:0000313" key="5">
    <source>
        <dbReference type="Proteomes" id="UP001590950"/>
    </source>
</evidence>
<proteinExistence type="predicted"/>
<dbReference type="PANTHER" id="PTHR23023">
    <property type="entry name" value="DIMETHYLANILINE MONOOXYGENASE"/>
    <property type="match status" value="1"/>
</dbReference>
<dbReference type="EMBL" id="JBEFKJ010000019">
    <property type="protein sequence ID" value="KAL2041005.1"/>
    <property type="molecule type" value="Genomic_DNA"/>
</dbReference>
<keyword evidence="2" id="KW-0274">FAD</keyword>
<name>A0ABR4A6C4_9LECA</name>
<keyword evidence="3" id="KW-0560">Oxidoreductase</keyword>
<dbReference type="Pfam" id="PF13738">
    <property type="entry name" value="Pyr_redox_3"/>
    <property type="match status" value="1"/>
</dbReference>
<gene>
    <name evidence="4" type="ORF">N7G274_006463</name>
</gene>
<accession>A0ABR4A6C4</accession>
<protein>
    <recommendedName>
        <fullName evidence="6">Dimethylaniline monooxygenase</fullName>
    </recommendedName>
</protein>
<comment type="caution">
    <text evidence="4">The sequence shown here is derived from an EMBL/GenBank/DDBJ whole genome shotgun (WGS) entry which is preliminary data.</text>
</comment>